<dbReference type="EMBL" id="ML208853">
    <property type="protein sequence ID" value="TFK59975.1"/>
    <property type="molecule type" value="Genomic_DNA"/>
</dbReference>
<sequence>MNTPTSSEVTPGLVSNDLVSLHKTMLETNQNIRDARSTLGLLSSSIKTLTENYTRVLTTSEAAVAHLELALSLKDAIESVDNDGANPEDKPAEEPMTKSVKGESCKPEACNHTGVGAVDPKALTEPLSTAIPASVNQESFKPAMCNQMTVEVVDLRRPTQPTPKVITASVNREYYKPETFNYTGTVDRFVSNQGTYPQAPLYFDYQGIPNIPGTPLFELQYPITVPNKNKKRKLAPAPPPEEEASFDAVRALFKRIPDVVIDENGNRTNLFPAPRSILFKDVRTD</sequence>
<accession>A0ACD3A3I6</accession>
<name>A0ACD3A3I6_9AGAR</name>
<proteinExistence type="predicted"/>
<organism evidence="1 2">
    <name type="scientific">Pluteus cervinus</name>
    <dbReference type="NCBI Taxonomy" id="181527"/>
    <lineage>
        <taxon>Eukaryota</taxon>
        <taxon>Fungi</taxon>
        <taxon>Dikarya</taxon>
        <taxon>Basidiomycota</taxon>
        <taxon>Agaricomycotina</taxon>
        <taxon>Agaricomycetes</taxon>
        <taxon>Agaricomycetidae</taxon>
        <taxon>Agaricales</taxon>
        <taxon>Pluteineae</taxon>
        <taxon>Pluteaceae</taxon>
        <taxon>Pluteus</taxon>
    </lineage>
</organism>
<evidence type="ECO:0000313" key="1">
    <source>
        <dbReference type="EMBL" id="TFK59975.1"/>
    </source>
</evidence>
<gene>
    <name evidence="1" type="ORF">BDN72DRAFT_905367</name>
</gene>
<reference evidence="1 2" key="1">
    <citation type="journal article" date="2019" name="Nat. Ecol. Evol.">
        <title>Megaphylogeny resolves global patterns of mushroom evolution.</title>
        <authorList>
            <person name="Varga T."/>
            <person name="Krizsan K."/>
            <person name="Foldi C."/>
            <person name="Dima B."/>
            <person name="Sanchez-Garcia M."/>
            <person name="Sanchez-Ramirez S."/>
            <person name="Szollosi G.J."/>
            <person name="Szarkandi J.G."/>
            <person name="Papp V."/>
            <person name="Albert L."/>
            <person name="Andreopoulos W."/>
            <person name="Angelini C."/>
            <person name="Antonin V."/>
            <person name="Barry K.W."/>
            <person name="Bougher N.L."/>
            <person name="Buchanan P."/>
            <person name="Buyck B."/>
            <person name="Bense V."/>
            <person name="Catcheside P."/>
            <person name="Chovatia M."/>
            <person name="Cooper J."/>
            <person name="Damon W."/>
            <person name="Desjardin D."/>
            <person name="Finy P."/>
            <person name="Geml J."/>
            <person name="Haridas S."/>
            <person name="Hughes K."/>
            <person name="Justo A."/>
            <person name="Karasinski D."/>
            <person name="Kautmanova I."/>
            <person name="Kiss B."/>
            <person name="Kocsube S."/>
            <person name="Kotiranta H."/>
            <person name="LaButti K.M."/>
            <person name="Lechner B.E."/>
            <person name="Liimatainen K."/>
            <person name="Lipzen A."/>
            <person name="Lukacs Z."/>
            <person name="Mihaltcheva S."/>
            <person name="Morgado L.N."/>
            <person name="Niskanen T."/>
            <person name="Noordeloos M.E."/>
            <person name="Ohm R.A."/>
            <person name="Ortiz-Santana B."/>
            <person name="Ovrebo C."/>
            <person name="Racz N."/>
            <person name="Riley R."/>
            <person name="Savchenko A."/>
            <person name="Shiryaev A."/>
            <person name="Soop K."/>
            <person name="Spirin V."/>
            <person name="Szebenyi C."/>
            <person name="Tomsovsky M."/>
            <person name="Tulloss R.E."/>
            <person name="Uehling J."/>
            <person name="Grigoriev I.V."/>
            <person name="Vagvolgyi C."/>
            <person name="Papp T."/>
            <person name="Martin F.M."/>
            <person name="Miettinen O."/>
            <person name="Hibbett D.S."/>
            <person name="Nagy L.G."/>
        </authorList>
    </citation>
    <scope>NUCLEOTIDE SEQUENCE [LARGE SCALE GENOMIC DNA]</scope>
    <source>
        <strain evidence="1 2">NL-1719</strain>
    </source>
</reference>
<keyword evidence="2" id="KW-1185">Reference proteome</keyword>
<evidence type="ECO:0000313" key="2">
    <source>
        <dbReference type="Proteomes" id="UP000308600"/>
    </source>
</evidence>
<dbReference type="Proteomes" id="UP000308600">
    <property type="component" value="Unassembled WGS sequence"/>
</dbReference>
<protein>
    <submittedName>
        <fullName evidence="1">Uncharacterized protein</fullName>
    </submittedName>
</protein>